<dbReference type="PROSITE" id="PS00678">
    <property type="entry name" value="WD_REPEATS_1"/>
    <property type="match status" value="1"/>
</dbReference>
<keyword evidence="8" id="KW-0966">Cell projection</keyword>
<comment type="subunit">
    <text evidence="12">Microtubule inner protein component of sperm flagellar doublet microtubules. Interacts with BRCA2. Interacts with the CCT chaperonin complex. Interacts with HSP70. Interacts with AK8. Interacts with CFAP45. Interacts with DNAI1. Interacts with IQDC.</text>
</comment>
<keyword evidence="4 13" id="KW-0853">WD repeat</keyword>
<dbReference type="PANTHER" id="PTHR13720">
    <property type="entry name" value="WD-40 REPEAT PROTEIN"/>
    <property type="match status" value="1"/>
</dbReference>
<evidence type="ECO:0000256" key="9">
    <source>
        <dbReference type="ARBA" id="ARBA00029456"/>
    </source>
</evidence>
<comment type="subcellular location">
    <subcellularLocation>
        <location evidence="1">Cell projection</location>
        <location evidence="1">Cilium</location>
        <location evidence="1">Flagellum</location>
    </subcellularLocation>
    <subcellularLocation>
        <location evidence="2">Cytoplasm</location>
    </subcellularLocation>
</comment>
<evidence type="ECO:0000256" key="4">
    <source>
        <dbReference type="ARBA" id="ARBA00022574"/>
    </source>
</evidence>
<comment type="function">
    <text evidence="11">Microtubule inner protein (MIP) part of the dynein-decorated doublet microtubules (DMTs) in cilia axoneme. Important for proper ciliary and flagellar beating. May act in cooperation with CFAP45 and axonemal dynein subunit DNAH11. May play a role in cell growth and/or survival.</text>
</comment>
<keyword evidence="5" id="KW-0677">Repeat</keyword>
<dbReference type="Gene3D" id="2.130.10.10">
    <property type="entry name" value="YVTN repeat-like/Quinoprotein amine dehydrogenase"/>
    <property type="match status" value="3"/>
</dbReference>
<dbReference type="InterPro" id="IPR001680">
    <property type="entry name" value="WD40_rpt"/>
</dbReference>
<comment type="similarity">
    <text evidence="9">Belongs to the CFAP52 family.</text>
</comment>
<dbReference type="Proteomes" id="UP000663834">
    <property type="component" value="Unassembled WGS sequence"/>
</dbReference>
<evidence type="ECO:0000256" key="11">
    <source>
        <dbReference type="ARBA" id="ARBA00046056"/>
    </source>
</evidence>
<dbReference type="InterPro" id="IPR011047">
    <property type="entry name" value="Quinoprotein_ADH-like_sf"/>
</dbReference>
<dbReference type="SUPFAM" id="SSF50998">
    <property type="entry name" value="Quinoprotein alcohol dehydrogenase-like"/>
    <property type="match status" value="2"/>
</dbReference>
<evidence type="ECO:0000256" key="3">
    <source>
        <dbReference type="ARBA" id="ARBA00022490"/>
    </source>
</evidence>
<dbReference type="PROSITE" id="PS50294">
    <property type="entry name" value="WD_REPEATS_REGION"/>
    <property type="match status" value="2"/>
</dbReference>
<dbReference type="EMBL" id="CAJNOW010002480">
    <property type="protein sequence ID" value="CAF1352595.1"/>
    <property type="molecule type" value="Genomic_DNA"/>
</dbReference>
<dbReference type="PROSITE" id="PS50082">
    <property type="entry name" value="WD_REPEATS_2"/>
    <property type="match status" value="3"/>
</dbReference>
<evidence type="ECO:0000256" key="8">
    <source>
        <dbReference type="ARBA" id="ARBA00023273"/>
    </source>
</evidence>
<dbReference type="PANTHER" id="PTHR13720:SF14">
    <property type="entry name" value="CILIA- AND FLAGELLA-ASSOCIATED PROTEIN 52"/>
    <property type="match status" value="1"/>
</dbReference>
<reference evidence="14" key="1">
    <citation type="submission" date="2021-02" db="EMBL/GenBank/DDBJ databases">
        <authorList>
            <person name="Nowell W R."/>
        </authorList>
    </citation>
    <scope>NUCLEOTIDE SEQUENCE</scope>
</reference>
<dbReference type="InterPro" id="IPR019775">
    <property type="entry name" value="WD40_repeat_CS"/>
</dbReference>
<evidence type="ECO:0000256" key="12">
    <source>
        <dbReference type="ARBA" id="ARBA00047117"/>
    </source>
</evidence>
<protein>
    <recommendedName>
        <fullName evidence="10">Cilia- and flagella-associated protein 52</fullName>
    </recommendedName>
</protein>
<keyword evidence="7" id="KW-0969">Cilium</keyword>
<sequence length="468" mass="52171">MTTANAQPEKLDSLQKLELESTIGFEGKVPHGLKLHPDRIHMIYPLGCNLVIENLQTRQQEFLLGHNNNISCLTISNNGKYIASGQVTFMGFKADIIVWDYSNRDPYARLVLHKVKIEDLVFNCTDRYLISLGGQDDGAIIVWNIETKEPVCGSPAQHKSAGITYCLVASKEDEYQFYSAGHGTLRFWQLDVPNRKIRPTDINTGVVKRIVKCMTVSPDGLHLYCGTTTGDILMIYIPAIQFKTIGPEKKKYAMGITAMQALVNGDILIGTGEGKVHITEKETFKSLNGWDDGRIRAFYPESGREMFTVNDAHHRGVTAVAVTNDCRRIVSGGGEGMIRVWQINSNSQELLATMKEHKNAVVSIRINKSDTECVTASLDGTCIIWNLKRFVRNQVLFENTLFQCVAYHPEEYHILTGGTDRKIAYWEATNGAQIRELEGSKSGTINGLDIDSVGNYFVTVSADKLVKV</sequence>
<dbReference type="OrthoDB" id="6252103at2759"/>
<dbReference type="InterPro" id="IPR015943">
    <property type="entry name" value="WD40/YVTN_repeat-like_dom_sf"/>
</dbReference>
<name>A0A815HK45_9BILA</name>
<dbReference type="GO" id="GO:0005930">
    <property type="term" value="C:axoneme"/>
    <property type="evidence" value="ECO:0007669"/>
    <property type="project" value="UniProtKB-ARBA"/>
</dbReference>
<evidence type="ECO:0000256" key="10">
    <source>
        <dbReference type="ARBA" id="ARBA00029552"/>
    </source>
</evidence>
<dbReference type="AlphaFoldDB" id="A0A815HK45"/>
<feature type="repeat" description="WD" evidence="13">
    <location>
        <begin position="310"/>
        <end position="351"/>
    </location>
</feature>
<evidence type="ECO:0000256" key="2">
    <source>
        <dbReference type="ARBA" id="ARBA00004496"/>
    </source>
</evidence>
<evidence type="ECO:0000256" key="13">
    <source>
        <dbReference type="PROSITE-ProRule" id="PRU00221"/>
    </source>
</evidence>
<organism evidence="14 15">
    <name type="scientific">Rotaria magnacalcarata</name>
    <dbReference type="NCBI Taxonomy" id="392030"/>
    <lineage>
        <taxon>Eukaryota</taxon>
        <taxon>Metazoa</taxon>
        <taxon>Spiralia</taxon>
        <taxon>Gnathifera</taxon>
        <taxon>Rotifera</taxon>
        <taxon>Eurotatoria</taxon>
        <taxon>Bdelloidea</taxon>
        <taxon>Philodinida</taxon>
        <taxon>Philodinidae</taxon>
        <taxon>Rotaria</taxon>
    </lineage>
</organism>
<evidence type="ECO:0000256" key="1">
    <source>
        <dbReference type="ARBA" id="ARBA00004230"/>
    </source>
</evidence>
<dbReference type="GO" id="GO:0031514">
    <property type="term" value="C:motile cilium"/>
    <property type="evidence" value="ECO:0007669"/>
    <property type="project" value="UniProtKB-SubCell"/>
</dbReference>
<comment type="caution">
    <text evidence="14">The sequence shown here is derived from an EMBL/GenBank/DDBJ whole genome shotgun (WGS) entry which is preliminary data.</text>
</comment>
<evidence type="ECO:0000313" key="14">
    <source>
        <dbReference type="EMBL" id="CAF1352595.1"/>
    </source>
</evidence>
<proteinExistence type="inferred from homology"/>
<dbReference type="SMART" id="SM00320">
    <property type="entry name" value="WD40"/>
    <property type="match status" value="7"/>
</dbReference>
<dbReference type="Pfam" id="PF00400">
    <property type="entry name" value="WD40"/>
    <property type="match status" value="5"/>
</dbReference>
<evidence type="ECO:0000256" key="5">
    <source>
        <dbReference type="ARBA" id="ARBA00022737"/>
    </source>
</evidence>
<evidence type="ECO:0000313" key="15">
    <source>
        <dbReference type="Proteomes" id="UP000663834"/>
    </source>
</evidence>
<evidence type="ECO:0000256" key="7">
    <source>
        <dbReference type="ARBA" id="ARBA00023069"/>
    </source>
</evidence>
<feature type="repeat" description="WD" evidence="13">
    <location>
        <begin position="405"/>
        <end position="436"/>
    </location>
</feature>
<gene>
    <name evidence="14" type="ORF">KQP761_LOCUS7311</name>
</gene>
<keyword evidence="6" id="KW-0282">Flagellum</keyword>
<evidence type="ECO:0000256" key="6">
    <source>
        <dbReference type="ARBA" id="ARBA00022846"/>
    </source>
</evidence>
<keyword evidence="3" id="KW-0963">Cytoplasm</keyword>
<dbReference type="InterPro" id="IPR050630">
    <property type="entry name" value="WD_repeat_EMAP"/>
</dbReference>
<feature type="repeat" description="WD" evidence="13">
    <location>
        <begin position="354"/>
        <end position="388"/>
    </location>
</feature>
<accession>A0A815HK45</accession>